<organism evidence="8 9">
    <name type="scientific">Polarella glacialis</name>
    <name type="common">Dinoflagellate</name>
    <dbReference type="NCBI Taxonomy" id="89957"/>
    <lineage>
        <taxon>Eukaryota</taxon>
        <taxon>Sar</taxon>
        <taxon>Alveolata</taxon>
        <taxon>Dinophyceae</taxon>
        <taxon>Suessiales</taxon>
        <taxon>Suessiaceae</taxon>
        <taxon>Polarella</taxon>
    </lineage>
</organism>
<feature type="transmembrane region" description="Helical" evidence="5">
    <location>
        <begin position="386"/>
        <end position="403"/>
    </location>
</feature>
<dbReference type="Proteomes" id="UP000626109">
    <property type="component" value="Unassembled WGS sequence"/>
</dbReference>
<dbReference type="PANTHER" id="PTHR22950:SF349">
    <property type="entry name" value="AMINO ACID TRANSPORTER TRANSMEMBRANE DOMAIN-CONTAINING PROTEIN"/>
    <property type="match status" value="1"/>
</dbReference>
<keyword evidence="2 5" id="KW-0812">Transmembrane</keyword>
<dbReference type="AlphaFoldDB" id="A0A813L8N3"/>
<comment type="caution">
    <text evidence="8">The sequence shown here is derived from an EMBL/GenBank/DDBJ whole genome shotgun (WGS) entry which is preliminary data.</text>
</comment>
<feature type="transmembrane region" description="Helical" evidence="5">
    <location>
        <begin position="203"/>
        <end position="220"/>
    </location>
</feature>
<sequence length="479" mass="51579">MVASDDYSRDGHAEASVIGTSIDELDVGHLDDETQRFVLETHLENIGFMDFIGFELASLSSQYSNYSSLPTVPSGSSGARGGMGNVSAFVTIMKSFIGMGILTLPYATAKGGWILGPLALIFVAGLSHHCMGLLVKLGGSATTKTVSFGRLAAQICGPSTKILVDVCIIVTQFGFAIAELIFIVQNVRDVVCLETQGEACPSKGVMCTGALLLLLPFAYLKSLQVLTVPVLMSNVVLLCGIAYIYFCFVGQIGAHGTASGIVAFNWAELPVFFGCAVFSFEGIGLILPIHAAMQDASHFPPLLRKAMMILAALFSSFGLCGYAAYGPEVRDMITFSIPQNKITSFLRLFYCLGIFFTYPVMMFPLFGVTEGKSRWLRDSRHWWRSAVWRSVLVGLTGIIGMQIPHFGLFLGLIGSVACSALAFVLPAVLHLKRIDRSDATRRGDVKDVAIIAFGSTAGMISFIMTLRELIVAMQSDSAE</sequence>
<dbReference type="InterPro" id="IPR013057">
    <property type="entry name" value="AA_transpt_TM"/>
</dbReference>
<dbReference type="EMBL" id="CAJNNW010033288">
    <property type="protein sequence ID" value="CAE8718009.1"/>
    <property type="molecule type" value="Genomic_DNA"/>
</dbReference>
<reference evidence="8" key="1">
    <citation type="submission" date="2021-02" db="EMBL/GenBank/DDBJ databases">
        <authorList>
            <person name="Dougan E. K."/>
            <person name="Rhodes N."/>
            <person name="Thang M."/>
            <person name="Chan C."/>
        </authorList>
    </citation>
    <scope>NUCLEOTIDE SEQUENCE</scope>
</reference>
<feature type="transmembrane region" description="Helical" evidence="5">
    <location>
        <begin position="86"/>
        <end position="107"/>
    </location>
</feature>
<feature type="transmembrane region" description="Helical" evidence="5">
    <location>
        <begin position="113"/>
        <end position="135"/>
    </location>
</feature>
<dbReference type="OrthoDB" id="438030at2759"/>
<protein>
    <recommendedName>
        <fullName evidence="6">Amino acid transporter transmembrane domain-containing protein</fullName>
    </recommendedName>
</protein>
<keyword evidence="4 5" id="KW-0472">Membrane</keyword>
<accession>A0A813L8N3</accession>
<dbReference type="PANTHER" id="PTHR22950">
    <property type="entry name" value="AMINO ACID TRANSPORTER"/>
    <property type="match status" value="1"/>
</dbReference>
<evidence type="ECO:0000256" key="5">
    <source>
        <dbReference type="SAM" id="Phobius"/>
    </source>
</evidence>
<feature type="domain" description="Amino acid transporter transmembrane" evidence="6">
    <location>
        <begin position="85"/>
        <end position="465"/>
    </location>
</feature>
<dbReference type="GO" id="GO:0005774">
    <property type="term" value="C:vacuolar membrane"/>
    <property type="evidence" value="ECO:0007669"/>
    <property type="project" value="TreeGrafter"/>
</dbReference>
<evidence type="ECO:0000313" key="9">
    <source>
        <dbReference type="Proteomes" id="UP000626109"/>
    </source>
</evidence>
<evidence type="ECO:0000313" key="7">
    <source>
        <dbReference type="EMBL" id="CAE8624494.1"/>
    </source>
</evidence>
<feature type="transmembrane region" description="Helical" evidence="5">
    <location>
        <begin position="448"/>
        <end position="466"/>
    </location>
</feature>
<evidence type="ECO:0000256" key="3">
    <source>
        <dbReference type="ARBA" id="ARBA00022989"/>
    </source>
</evidence>
<dbReference type="Proteomes" id="UP000654075">
    <property type="component" value="Unassembled WGS sequence"/>
</dbReference>
<dbReference type="EMBL" id="CAJNNV010028411">
    <property type="protein sequence ID" value="CAE8624494.1"/>
    <property type="molecule type" value="Genomic_DNA"/>
</dbReference>
<evidence type="ECO:0000259" key="6">
    <source>
        <dbReference type="Pfam" id="PF01490"/>
    </source>
</evidence>
<feature type="transmembrane region" description="Helical" evidence="5">
    <location>
        <begin position="345"/>
        <end position="366"/>
    </location>
</feature>
<dbReference type="GO" id="GO:0015179">
    <property type="term" value="F:L-amino acid transmembrane transporter activity"/>
    <property type="evidence" value="ECO:0007669"/>
    <property type="project" value="TreeGrafter"/>
</dbReference>
<name>A0A813L8N3_POLGL</name>
<proteinExistence type="predicted"/>
<evidence type="ECO:0000256" key="4">
    <source>
        <dbReference type="ARBA" id="ARBA00023136"/>
    </source>
</evidence>
<keyword evidence="10" id="KW-1185">Reference proteome</keyword>
<evidence type="ECO:0000256" key="1">
    <source>
        <dbReference type="ARBA" id="ARBA00004141"/>
    </source>
</evidence>
<evidence type="ECO:0000313" key="10">
    <source>
        <dbReference type="Proteomes" id="UP000654075"/>
    </source>
</evidence>
<feature type="transmembrane region" description="Helical" evidence="5">
    <location>
        <begin position="162"/>
        <end position="183"/>
    </location>
</feature>
<gene>
    <name evidence="7" type="ORF">PGLA1383_LOCUS41610</name>
    <name evidence="8" type="ORF">PGLA2088_LOCUS39829</name>
</gene>
<evidence type="ECO:0000313" key="8">
    <source>
        <dbReference type="EMBL" id="CAE8718009.1"/>
    </source>
</evidence>
<keyword evidence="3 5" id="KW-1133">Transmembrane helix</keyword>
<dbReference type="OMA" id="INYDCGI"/>
<feature type="transmembrane region" description="Helical" evidence="5">
    <location>
        <begin position="232"/>
        <end position="251"/>
    </location>
</feature>
<evidence type="ECO:0000256" key="2">
    <source>
        <dbReference type="ARBA" id="ARBA00022692"/>
    </source>
</evidence>
<dbReference type="Pfam" id="PF01490">
    <property type="entry name" value="Aa_trans"/>
    <property type="match status" value="1"/>
</dbReference>
<feature type="transmembrane region" description="Helical" evidence="5">
    <location>
        <begin position="305"/>
        <end position="325"/>
    </location>
</feature>
<feature type="transmembrane region" description="Helical" evidence="5">
    <location>
        <begin position="271"/>
        <end position="293"/>
    </location>
</feature>
<feature type="transmembrane region" description="Helical" evidence="5">
    <location>
        <begin position="409"/>
        <end position="428"/>
    </location>
</feature>
<comment type="subcellular location">
    <subcellularLocation>
        <location evidence="1">Membrane</location>
        <topology evidence="1">Multi-pass membrane protein</topology>
    </subcellularLocation>
</comment>